<evidence type="ECO:0000256" key="9">
    <source>
        <dbReference type="ARBA" id="ARBA00023065"/>
    </source>
</evidence>
<feature type="transmembrane region" description="Helical" evidence="13">
    <location>
        <begin position="79"/>
        <end position="96"/>
    </location>
</feature>
<feature type="transmembrane region" description="Helical" evidence="13">
    <location>
        <begin position="161"/>
        <end position="181"/>
    </location>
</feature>
<keyword evidence="4" id="KW-0633">Potassium transport</keyword>
<evidence type="ECO:0000256" key="1">
    <source>
        <dbReference type="ARBA" id="ARBA00004141"/>
    </source>
</evidence>
<evidence type="ECO:0000313" key="15">
    <source>
        <dbReference type="Proteomes" id="UP000095256"/>
    </source>
</evidence>
<dbReference type="Proteomes" id="UP000095256">
    <property type="component" value="Unassembled WGS sequence"/>
</dbReference>
<keyword evidence="9" id="KW-0406">Ion transport</keyword>
<protein>
    <recommendedName>
        <fullName evidence="16">DUF1211 domain-containing membrane protein</fullName>
    </recommendedName>
</protein>
<dbReference type="OrthoDB" id="7626281at2"/>
<keyword evidence="11" id="KW-0407">Ion channel</keyword>
<evidence type="ECO:0000256" key="6">
    <source>
        <dbReference type="ARBA" id="ARBA00022826"/>
    </source>
</evidence>
<keyword evidence="5 13" id="KW-0812">Transmembrane</keyword>
<keyword evidence="15" id="KW-1185">Reference proteome</keyword>
<dbReference type="RefSeq" id="WP_069697603.1">
    <property type="nucleotide sequence ID" value="NZ_JAGGMA010000037.1"/>
</dbReference>
<evidence type="ECO:0000256" key="5">
    <source>
        <dbReference type="ARBA" id="ARBA00022692"/>
    </source>
</evidence>
<feature type="transmembrane region" description="Helical" evidence="13">
    <location>
        <begin position="43"/>
        <end position="59"/>
    </location>
</feature>
<comment type="subcellular location">
    <subcellularLocation>
        <location evidence="1">Membrane</location>
        <topology evidence="1">Multi-pass membrane protein</topology>
    </subcellularLocation>
</comment>
<comment type="caution">
    <text evidence="14">The sequence shown here is derived from an EMBL/GenBank/DDBJ whole genome shotgun (WGS) entry which is preliminary data.</text>
</comment>
<keyword evidence="3" id="KW-0813">Transport</keyword>
<keyword evidence="10 13" id="KW-0472">Membrane</keyword>
<comment type="catalytic activity">
    <reaction evidence="12">
        <text>K(+)(in) = K(+)(out)</text>
        <dbReference type="Rhea" id="RHEA:29463"/>
        <dbReference type="ChEBI" id="CHEBI:29103"/>
    </reaction>
</comment>
<evidence type="ECO:0000256" key="2">
    <source>
        <dbReference type="ARBA" id="ARBA00006920"/>
    </source>
</evidence>
<organism evidence="14 15">
    <name type="scientific">Enterococcus rivorum</name>
    <dbReference type="NCBI Taxonomy" id="762845"/>
    <lineage>
        <taxon>Bacteria</taxon>
        <taxon>Bacillati</taxon>
        <taxon>Bacillota</taxon>
        <taxon>Bacilli</taxon>
        <taxon>Lactobacillales</taxon>
        <taxon>Enterococcaceae</taxon>
        <taxon>Enterococcus</taxon>
    </lineage>
</organism>
<comment type="similarity">
    <text evidence="2">Belongs to the TMEM175 family.</text>
</comment>
<dbReference type="InterPro" id="IPR010617">
    <property type="entry name" value="TMEM175-like"/>
</dbReference>
<keyword evidence="8 13" id="KW-1133">Transmembrane helix</keyword>
<proteinExistence type="inferred from homology"/>
<gene>
    <name evidence="14" type="ORF">BCR26_09635</name>
</gene>
<evidence type="ECO:0000256" key="3">
    <source>
        <dbReference type="ARBA" id="ARBA00022448"/>
    </source>
</evidence>
<keyword evidence="7" id="KW-0630">Potassium</keyword>
<evidence type="ECO:0000256" key="7">
    <source>
        <dbReference type="ARBA" id="ARBA00022958"/>
    </source>
</evidence>
<dbReference type="GO" id="GO:0015252">
    <property type="term" value="F:proton channel activity"/>
    <property type="evidence" value="ECO:0007669"/>
    <property type="project" value="InterPro"/>
</dbReference>
<evidence type="ECO:0000256" key="8">
    <source>
        <dbReference type="ARBA" id="ARBA00022989"/>
    </source>
</evidence>
<evidence type="ECO:0000256" key="12">
    <source>
        <dbReference type="ARBA" id="ARBA00034430"/>
    </source>
</evidence>
<evidence type="ECO:0000256" key="10">
    <source>
        <dbReference type="ARBA" id="ARBA00023136"/>
    </source>
</evidence>
<evidence type="ECO:0008006" key="16">
    <source>
        <dbReference type="Google" id="ProtNLM"/>
    </source>
</evidence>
<dbReference type="AlphaFoldDB" id="A0A1E5L036"/>
<name>A0A1E5L036_9ENTE</name>
<dbReference type="STRING" id="762845.BCR26_09635"/>
<evidence type="ECO:0000313" key="14">
    <source>
        <dbReference type="EMBL" id="OEH83434.1"/>
    </source>
</evidence>
<dbReference type="GO" id="GO:0005267">
    <property type="term" value="F:potassium channel activity"/>
    <property type="evidence" value="ECO:0007669"/>
    <property type="project" value="UniProtKB-KW"/>
</dbReference>
<dbReference type="PANTHER" id="PTHR31462">
    <property type="entry name" value="ENDOSOMAL/LYSOSOMAL POTASSIUM CHANNEL TMEM175"/>
    <property type="match status" value="1"/>
</dbReference>
<accession>A0A1E5L036</accession>
<reference evidence="14 15" key="1">
    <citation type="submission" date="2016-09" db="EMBL/GenBank/DDBJ databases">
        <authorList>
            <person name="Capua I."/>
            <person name="De Benedictis P."/>
            <person name="Joannis T."/>
            <person name="Lombin L.H."/>
            <person name="Cattoli G."/>
        </authorList>
    </citation>
    <scope>NUCLEOTIDE SEQUENCE [LARGE SCALE GENOMIC DNA]</scope>
    <source>
        <strain evidence="14 15">LMG 25899</strain>
    </source>
</reference>
<sequence>MSKGRIEIFTDGVVAIVMTLLVLELKQPKEGTWQSLLGVERHFIIYIVSFVMLAIYWNNHHHMFQLVHKVDGRVLWANNFFLFTLTLFPFTTAWVGEFSENLAPQITYGMIMMLANISYLILTTELIRVNGNNSELAKVFENQRKSYLSIGLNVLGLFLGWYIHPYLVLIVNIVILLMWFIPDKRIEKHYK</sequence>
<dbReference type="Pfam" id="PF06736">
    <property type="entry name" value="TMEM175"/>
    <property type="match status" value="1"/>
</dbReference>
<evidence type="ECO:0000256" key="11">
    <source>
        <dbReference type="ARBA" id="ARBA00023303"/>
    </source>
</evidence>
<evidence type="ECO:0000256" key="4">
    <source>
        <dbReference type="ARBA" id="ARBA00022538"/>
    </source>
</evidence>
<keyword evidence="6" id="KW-0631">Potassium channel</keyword>
<dbReference type="PANTHER" id="PTHR31462:SF5">
    <property type="entry name" value="ENDOSOMAL_LYSOSOMAL PROTON CHANNEL TMEM175"/>
    <property type="match status" value="1"/>
</dbReference>
<evidence type="ECO:0000256" key="13">
    <source>
        <dbReference type="SAM" id="Phobius"/>
    </source>
</evidence>
<feature type="transmembrane region" description="Helical" evidence="13">
    <location>
        <begin position="6"/>
        <end position="23"/>
    </location>
</feature>
<dbReference type="EMBL" id="MIEK01000007">
    <property type="protein sequence ID" value="OEH83434.1"/>
    <property type="molecule type" value="Genomic_DNA"/>
</dbReference>
<feature type="transmembrane region" description="Helical" evidence="13">
    <location>
        <begin position="108"/>
        <end position="127"/>
    </location>
</feature>
<dbReference type="GO" id="GO:0016020">
    <property type="term" value="C:membrane"/>
    <property type="evidence" value="ECO:0007669"/>
    <property type="project" value="UniProtKB-SubCell"/>
</dbReference>